<dbReference type="InterPro" id="IPR000531">
    <property type="entry name" value="Beta-barrel_TonB"/>
</dbReference>
<dbReference type="GO" id="GO:0044718">
    <property type="term" value="P:siderophore transmembrane transport"/>
    <property type="evidence" value="ECO:0007669"/>
    <property type="project" value="TreeGrafter"/>
</dbReference>
<dbReference type="SUPFAM" id="SSF49464">
    <property type="entry name" value="Carboxypeptidase regulatory domain-like"/>
    <property type="match status" value="1"/>
</dbReference>
<dbReference type="InterPro" id="IPR023997">
    <property type="entry name" value="TonB-dep_OMP_SusC/RagA_CS"/>
</dbReference>
<evidence type="ECO:0000256" key="1">
    <source>
        <dbReference type="ARBA" id="ARBA00004571"/>
    </source>
</evidence>
<name>A0A3S8RA76_9FLAO</name>
<dbReference type="InterPro" id="IPR037066">
    <property type="entry name" value="Plug_dom_sf"/>
</dbReference>
<protein>
    <submittedName>
        <fullName evidence="15">TonB-dependent receptor</fullName>
    </submittedName>
</protein>
<keyword evidence="3 10" id="KW-1134">Transmembrane beta strand</keyword>
<keyword evidence="4 10" id="KW-0812">Transmembrane</keyword>
<dbReference type="InterPro" id="IPR039426">
    <property type="entry name" value="TonB-dep_rcpt-like"/>
</dbReference>
<evidence type="ECO:0000259" key="14">
    <source>
        <dbReference type="Pfam" id="PF07715"/>
    </source>
</evidence>
<keyword evidence="2 10" id="KW-0813">Transport</keyword>
<dbReference type="SUPFAM" id="SSF56935">
    <property type="entry name" value="Porins"/>
    <property type="match status" value="1"/>
</dbReference>
<evidence type="ECO:0000256" key="2">
    <source>
        <dbReference type="ARBA" id="ARBA00022448"/>
    </source>
</evidence>
<gene>
    <name evidence="15" type="ORF">D6T69_14700</name>
</gene>
<dbReference type="InterPro" id="IPR012910">
    <property type="entry name" value="Plug_dom"/>
</dbReference>
<evidence type="ECO:0000256" key="11">
    <source>
        <dbReference type="RuleBase" id="RU003357"/>
    </source>
</evidence>
<evidence type="ECO:0000256" key="10">
    <source>
        <dbReference type="PROSITE-ProRule" id="PRU01360"/>
    </source>
</evidence>
<dbReference type="Pfam" id="PF07715">
    <property type="entry name" value="Plug"/>
    <property type="match status" value="1"/>
</dbReference>
<comment type="subcellular location">
    <subcellularLocation>
        <location evidence="1 10">Cell outer membrane</location>
        <topology evidence="1 10">Multi-pass membrane protein</topology>
    </subcellularLocation>
</comment>
<keyword evidence="7 10" id="KW-0472">Membrane</keyword>
<keyword evidence="16" id="KW-1185">Reference proteome</keyword>
<evidence type="ECO:0000256" key="3">
    <source>
        <dbReference type="ARBA" id="ARBA00022452"/>
    </source>
</evidence>
<dbReference type="GO" id="GO:0009279">
    <property type="term" value="C:cell outer membrane"/>
    <property type="evidence" value="ECO:0007669"/>
    <property type="project" value="UniProtKB-SubCell"/>
</dbReference>
<dbReference type="EMBL" id="CP032548">
    <property type="protein sequence ID" value="AZJ36716.1"/>
    <property type="molecule type" value="Genomic_DNA"/>
</dbReference>
<feature type="domain" description="TonB-dependent receptor plug" evidence="14">
    <location>
        <begin position="115"/>
        <end position="221"/>
    </location>
</feature>
<evidence type="ECO:0000256" key="6">
    <source>
        <dbReference type="ARBA" id="ARBA00023077"/>
    </source>
</evidence>
<keyword evidence="9 10" id="KW-0998">Cell outer membrane</keyword>
<dbReference type="NCBIfam" id="TIGR04056">
    <property type="entry name" value="OMP_RagA_SusC"/>
    <property type="match status" value="1"/>
</dbReference>
<dbReference type="Gene3D" id="2.40.170.20">
    <property type="entry name" value="TonB-dependent receptor, beta-barrel domain"/>
    <property type="match status" value="1"/>
</dbReference>
<evidence type="ECO:0000256" key="8">
    <source>
        <dbReference type="ARBA" id="ARBA00023170"/>
    </source>
</evidence>
<dbReference type="GO" id="GO:0015344">
    <property type="term" value="F:siderophore uptake transmembrane transporter activity"/>
    <property type="evidence" value="ECO:0007669"/>
    <property type="project" value="TreeGrafter"/>
</dbReference>
<evidence type="ECO:0000256" key="12">
    <source>
        <dbReference type="SAM" id="SignalP"/>
    </source>
</evidence>
<feature type="signal peptide" evidence="12">
    <location>
        <begin position="1"/>
        <end position="23"/>
    </location>
</feature>
<dbReference type="KEGG" id="tsig:D6T69_14700"/>
<dbReference type="RefSeq" id="WP_125068690.1">
    <property type="nucleotide sequence ID" value="NZ_CP032548.1"/>
</dbReference>
<dbReference type="Gene3D" id="2.170.130.10">
    <property type="entry name" value="TonB-dependent receptor, plug domain"/>
    <property type="match status" value="1"/>
</dbReference>
<evidence type="ECO:0000259" key="13">
    <source>
        <dbReference type="Pfam" id="PF00593"/>
    </source>
</evidence>
<dbReference type="Pfam" id="PF00593">
    <property type="entry name" value="TonB_dep_Rec_b-barrel"/>
    <property type="match status" value="1"/>
</dbReference>
<sequence length="1024" mass="112334">MNLHFKNVICVLFFFSFLLNVSAQEKKITGVVSDSSGPLPGVNVILKGTTTGTETDFDGKYSLNAKEGDILVFSFVGMKVTEKAVGAGSELNVLMQEDANLLEEIVIVGYGSTSKKDLTGSVATIGVEQLQDKPVANVTQALQGKTSGLQIVSTGGRAGDATQISIRGNGSLSASNSALYIIDGVPQEDMSGISPEDIKSISILKDAASTAIYGSRASNGVVLIQTNRGGYQKDISVSFNTSYGFQNIIKRPSLLNAEQYKQVSDAARINYEQDIASGALAGPKDPTILTPLPDSPYNTDWLKLVLRDNATVKRYQFSVAGGGENTRAYLSASLFDQEGIIKKDNYKIGRIKLNVEQKMNDYVKLGVNSYFSFSEATPFADDNNTYQPYSNALGARPDVSPYDADGNIAVHNFSNPLFAFERQVTDKWQNLGGTLFFDVTPIESLVWHSAFSGNIRSNRYNRYDAPNTRRGLNGDGVPTGYGYYSTENNRDYLIENTVTYTDRFANDKLKLTLLGGHSFQKWEYEDSFVSGENFPSSDLSWLVSAGEINQGRSFYKAMALESYFTRLQLSWDSKYHFMVSTRYDGSSKFTKENRWGSFPAASIGWTISNEKFFNVPAINELKARASFGYTGNQTGISYASGQSLIGSGENYDQAPGLAATTIFNPDLKWEKGQALNLGLDITLFDRIDVNLDYYEKETQDLLSRVNVPQESGFRTMLANVGNISNKGFEANINARIIEKENFKWNFGANFSYNDNEVLKVGSETGQYTTGFASIVKEGSALGSFFILESAGVASEEYTYKDADGVDGQTVAAGDMIYVDQNGDGKITDEDKKVFEGGIAPIYGGFNTSIEYKGFDLGISGQYSIGKKVYALFKEDGLNGGAVGAPSYSENMLTEMLDYWTPTNTNASNPRPHLSSEISAWNTQRSSRYLEDADYLRISDITLGYNFNFLKDSDVKFIKSLRLYAQVRNPFTFTKYSGGDPEVSYVDQTAQSGQDRTDGSKIEAGVDLGGIPNVKSFLIGLNVKF</sequence>
<feature type="chain" id="PRO_5019276652" evidence="12">
    <location>
        <begin position="24"/>
        <end position="1024"/>
    </location>
</feature>
<dbReference type="PANTHER" id="PTHR30069:SF29">
    <property type="entry name" value="HEMOGLOBIN AND HEMOGLOBIN-HAPTOGLOBIN-BINDING PROTEIN 1-RELATED"/>
    <property type="match status" value="1"/>
</dbReference>
<proteinExistence type="inferred from homology"/>
<evidence type="ECO:0000256" key="5">
    <source>
        <dbReference type="ARBA" id="ARBA00022729"/>
    </source>
</evidence>
<reference evidence="15 16" key="1">
    <citation type="submission" date="2018-09" db="EMBL/GenBank/DDBJ databases">
        <title>Insights into the microbiota of Asian seabass (Lates calcarifer) with tenacibaculosis symptoms and description of sp. nov. Tenacibaculum singaporense.</title>
        <authorList>
            <person name="Miyake S."/>
            <person name="Soh M."/>
            <person name="Azman M.N."/>
            <person name="Ngoh S.Y."/>
            <person name="Orban L."/>
        </authorList>
    </citation>
    <scope>NUCLEOTIDE SEQUENCE [LARGE SCALE GENOMIC DNA]</scope>
    <source>
        <strain evidence="15 16">DSM 106434</strain>
    </source>
</reference>
<evidence type="ECO:0000256" key="9">
    <source>
        <dbReference type="ARBA" id="ARBA00023237"/>
    </source>
</evidence>
<feature type="domain" description="TonB-dependent receptor-like beta-barrel" evidence="13">
    <location>
        <begin position="376"/>
        <end position="765"/>
    </location>
</feature>
<evidence type="ECO:0000256" key="4">
    <source>
        <dbReference type="ARBA" id="ARBA00022692"/>
    </source>
</evidence>
<dbReference type="AlphaFoldDB" id="A0A3S8RA76"/>
<dbReference type="Pfam" id="PF13715">
    <property type="entry name" value="CarbopepD_reg_2"/>
    <property type="match status" value="1"/>
</dbReference>
<dbReference type="InterPro" id="IPR008969">
    <property type="entry name" value="CarboxyPept-like_regulatory"/>
</dbReference>
<dbReference type="InterPro" id="IPR023996">
    <property type="entry name" value="TonB-dep_OMP_SusC/RagA"/>
</dbReference>
<keyword evidence="5 12" id="KW-0732">Signal</keyword>
<dbReference type="NCBIfam" id="TIGR04057">
    <property type="entry name" value="SusC_RagA_signa"/>
    <property type="match status" value="1"/>
</dbReference>
<keyword evidence="6 11" id="KW-0798">TonB box</keyword>
<organism evidence="15 16">
    <name type="scientific">Tenacibaculum singaporense</name>
    <dbReference type="NCBI Taxonomy" id="2358479"/>
    <lineage>
        <taxon>Bacteria</taxon>
        <taxon>Pseudomonadati</taxon>
        <taxon>Bacteroidota</taxon>
        <taxon>Flavobacteriia</taxon>
        <taxon>Flavobacteriales</taxon>
        <taxon>Flavobacteriaceae</taxon>
        <taxon>Tenacibaculum</taxon>
    </lineage>
</organism>
<evidence type="ECO:0000256" key="7">
    <source>
        <dbReference type="ARBA" id="ARBA00023136"/>
    </source>
</evidence>
<dbReference type="PANTHER" id="PTHR30069">
    <property type="entry name" value="TONB-DEPENDENT OUTER MEMBRANE RECEPTOR"/>
    <property type="match status" value="1"/>
</dbReference>
<comment type="similarity">
    <text evidence="10 11">Belongs to the TonB-dependent receptor family.</text>
</comment>
<accession>A0A3S8RA76</accession>
<dbReference type="PROSITE" id="PS52016">
    <property type="entry name" value="TONB_DEPENDENT_REC_3"/>
    <property type="match status" value="1"/>
</dbReference>
<dbReference type="InterPro" id="IPR036942">
    <property type="entry name" value="Beta-barrel_TonB_sf"/>
</dbReference>
<dbReference type="Proteomes" id="UP000274593">
    <property type="component" value="Chromosome"/>
</dbReference>
<dbReference type="Gene3D" id="2.60.40.1120">
    <property type="entry name" value="Carboxypeptidase-like, regulatory domain"/>
    <property type="match status" value="1"/>
</dbReference>
<evidence type="ECO:0000313" key="16">
    <source>
        <dbReference type="Proteomes" id="UP000274593"/>
    </source>
</evidence>
<evidence type="ECO:0000313" key="15">
    <source>
        <dbReference type="EMBL" id="AZJ36716.1"/>
    </source>
</evidence>
<keyword evidence="8 15" id="KW-0675">Receptor</keyword>